<dbReference type="SUPFAM" id="SSF56601">
    <property type="entry name" value="beta-lactamase/transpeptidase-like"/>
    <property type="match status" value="1"/>
</dbReference>
<organism evidence="4 5">
    <name type="scientific">Diplogelasinospora grovesii</name>
    <dbReference type="NCBI Taxonomy" id="303347"/>
    <lineage>
        <taxon>Eukaryota</taxon>
        <taxon>Fungi</taxon>
        <taxon>Dikarya</taxon>
        <taxon>Ascomycota</taxon>
        <taxon>Pezizomycotina</taxon>
        <taxon>Sordariomycetes</taxon>
        <taxon>Sordariomycetidae</taxon>
        <taxon>Sordariales</taxon>
        <taxon>Diplogelasinosporaceae</taxon>
        <taxon>Diplogelasinospora</taxon>
    </lineage>
</organism>
<protein>
    <submittedName>
        <fullName evidence="4">Beta-lactamase/transpeptidase-like protein</fullName>
    </submittedName>
</protein>
<dbReference type="Gene3D" id="3.40.710.10">
    <property type="entry name" value="DD-peptidase/beta-lactamase superfamily"/>
    <property type="match status" value="1"/>
</dbReference>
<dbReference type="InterPro" id="IPR012338">
    <property type="entry name" value="Beta-lactam/transpept-like"/>
</dbReference>
<evidence type="ECO:0000256" key="2">
    <source>
        <dbReference type="ARBA" id="ARBA00022801"/>
    </source>
</evidence>
<dbReference type="InterPro" id="IPR001466">
    <property type="entry name" value="Beta-lactam-related"/>
</dbReference>
<name>A0AAN6NBT9_9PEZI</name>
<gene>
    <name evidence="4" type="ORF">QBC46DRAFT_308436</name>
</gene>
<evidence type="ECO:0000313" key="4">
    <source>
        <dbReference type="EMBL" id="KAK3942880.1"/>
    </source>
</evidence>
<dbReference type="AlphaFoldDB" id="A0AAN6NBT9"/>
<feature type="domain" description="Beta-lactamase-related" evidence="3">
    <location>
        <begin position="6"/>
        <end position="385"/>
    </location>
</feature>
<keyword evidence="2" id="KW-0378">Hydrolase</keyword>
<keyword evidence="5" id="KW-1185">Reference proteome</keyword>
<dbReference type="PANTHER" id="PTHR43283:SF17">
    <property type="entry name" value="(LOVD), PUTATIVE (AFU_ORTHOLOGUE AFUA_5G00920)-RELATED"/>
    <property type="match status" value="1"/>
</dbReference>
<accession>A0AAN6NBT9</accession>
<dbReference type="PANTHER" id="PTHR43283">
    <property type="entry name" value="BETA-LACTAMASE-RELATED"/>
    <property type="match status" value="1"/>
</dbReference>
<dbReference type="InterPro" id="IPR050789">
    <property type="entry name" value="Diverse_Enzym_Activities"/>
</dbReference>
<evidence type="ECO:0000313" key="5">
    <source>
        <dbReference type="Proteomes" id="UP001303473"/>
    </source>
</evidence>
<sequence length="409" mass="44662">MAQKIDKVYQDAVTSGLLPGVSVFAGDRDGNILYSKSLGKASLKEGREDLPFTASTISAIASMSKLMTSVAVLQCVEDGTLDLDADVKPLLPEIGKHGVITGFDDDKNSAILSPNTVGTTAITLRMLLSHTSGHEYDWFSPLLAKWRASRNEQPWTGPTVEHKSVLPLVFPPGTGFAYGAGHDWAGKAVEVATRMSLEEFMRARIWTPLGVEEDASFYPKTKEGMKHRMADLSTLNEKGEPPAVDANFDILFGGTDCLGGAGVFCSAQAYYTFLSAVLRRDPRLLTQESYTELFRPQLDEKCEQALNDYLVLDDAHAHLLGCRIPESIRKTWCFAGLVAKEGQEGRFAKGTTFWGGVPSCQWFIDHETGICGAAVCQILPPMHPGVIALHEELQRGVFGMVEGKYPRSL</sequence>
<comment type="caution">
    <text evidence="4">The sequence shown here is derived from an EMBL/GenBank/DDBJ whole genome shotgun (WGS) entry which is preliminary data.</text>
</comment>
<dbReference type="GO" id="GO:0016787">
    <property type="term" value="F:hydrolase activity"/>
    <property type="evidence" value="ECO:0007669"/>
    <property type="project" value="UniProtKB-KW"/>
</dbReference>
<dbReference type="Proteomes" id="UP001303473">
    <property type="component" value="Unassembled WGS sequence"/>
</dbReference>
<proteinExistence type="inferred from homology"/>
<comment type="similarity">
    <text evidence="1">Belongs to the class-A beta-lactamase family.</text>
</comment>
<reference evidence="5" key="1">
    <citation type="journal article" date="2023" name="Mol. Phylogenet. Evol.">
        <title>Genome-scale phylogeny and comparative genomics of the fungal order Sordariales.</title>
        <authorList>
            <person name="Hensen N."/>
            <person name="Bonometti L."/>
            <person name="Westerberg I."/>
            <person name="Brannstrom I.O."/>
            <person name="Guillou S."/>
            <person name="Cros-Aarteil S."/>
            <person name="Calhoun S."/>
            <person name="Haridas S."/>
            <person name="Kuo A."/>
            <person name="Mondo S."/>
            <person name="Pangilinan J."/>
            <person name="Riley R."/>
            <person name="LaButti K."/>
            <person name="Andreopoulos B."/>
            <person name="Lipzen A."/>
            <person name="Chen C."/>
            <person name="Yan M."/>
            <person name="Daum C."/>
            <person name="Ng V."/>
            <person name="Clum A."/>
            <person name="Steindorff A."/>
            <person name="Ohm R.A."/>
            <person name="Martin F."/>
            <person name="Silar P."/>
            <person name="Natvig D.O."/>
            <person name="Lalanne C."/>
            <person name="Gautier V."/>
            <person name="Ament-Velasquez S.L."/>
            <person name="Kruys A."/>
            <person name="Hutchinson M.I."/>
            <person name="Powell A.J."/>
            <person name="Barry K."/>
            <person name="Miller A.N."/>
            <person name="Grigoriev I.V."/>
            <person name="Debuchy R."/>
            <person name="Gladieux P."/>
            <person name="Hiltunen Thoren M."/>
            <person name="Johannesson H."/>
        </authorList>
    </citation>
    <scope>NUCLEOTIDE SEQUENCE [LARGE SCALE GENOMIC DNA]</scope>
    <source>
        <strain evidence="5">CBS 340.73</strain>
    </source>
</reference>
<evidence type="ECO:0000256" key="1">
    <source>
        <dbReference type="ARBA" id="ARBA00009009"/>
    </source>
</evidence>
<evidence type="ECO:0000259" key="3">
    <source>
        <dbReference type="Pfam" id="PF00144"/>
    </source>
</evidence>
<dbReference type="Pfam" id="PF00144">
    <property type="entry name" value="Beta-lactamase"/>
    <property type="match status" value="1"/>
</dbReference>
<dbReference type="EMBL" id="MU853770">
    <property type="protein sequence ID" value="KAK3942880.1"/>
    <property type="molecule type" value="Genomic_DNA"/>
</dbReference>